<dbReference type="PANTHER" id="PTHR42681:SF1">
    <property type="entry name" value="MALONYL-COA-ACYL CARRIER PROTEIN TRANSACYLASE, MITOCHONDRIAL"/>
    <property type="match status" value="1"/>
</dbReference>
<dbReference type="PIRSF" id="PIRSF000446">
    <property type="entry name" value="Mct"/>
    <property type="match status" value="1"/>
</dbReference>
<organism evidence="9 10">
    <name type="scientific">Pandoraea thiooxydans</name>
    <dbReference type="NCBI Taxonomy" id="445709"/>
    <lineage>
        <taxon>Bacteria</taxon>
        <taxon>Pseudomonadati</taxon>
        <taxon>Pseudomonadota</taxon>
        <taxon>Betaproteobacteria</taxon>
        <taxon>Burkholderiales</taxon>
        <taxon>Burkholderiaceae</taxon>
        <taxon>Pandoraea</taxon>
    </lineage>
</organism>
<dbReference type="PANTHER" id="PTHR42681">
    <property type="entry name" value="MALONYL-COA-ACYL CARRIER PROTEIN TRANSACYLASE, MITOCHONDRIAL"/>
    <property type="match status" value="1"/>
</dbReference>
<proteinExistence type="inferred from homology"/>
<reference evidence="10" key="1">
    <citation type="submission" date="2015-06" db="EMBL/GenBank/DDBJ databases">
        <authorList>
            <person name="Lim Y.L."/>
            <person name="Ee R."/>
            <person name="Yong D."/>
            <person name="How K.Y."/>
            <person name="Yin W.F."/>
            <person name="Chan K.G."/>
        </authorList>
    </citation>
    <scope>NUCLEOTIDE SEQUENCE [LARGE SCALE GENOMIC DNA]</scope>
    <source>
        <strain evidence="10">DSM 25325</strain>
    </source>
</reference>
<protein>
    <recommendedName>
        <fullName evidence="2 6">Malonyl CoA-acyl carrier protein transacylase</fullName>
        <ecNumber evidence="1 6">2.3.1.39</ecNumber>
    </recommendedName>
</protein>
<evidence type="ECO:0000256" key="3">
    <source>
        <dbReference type="ARBA" id="ARBA00022679"/>
    </source>
</evidence>
<dbReference type="Gene3D" id="3.40.366.10">
    <property type="entry name" value="Malonyl-Coenzyme A Acyl Carrier Protein, domain 2"/>
    <property type="match status" value="1"/>
</dbReference>
<evidence type="ECO:0000256" key="5">
    <source>
        <dbReference type="ARBA" id="ARBA00048462"/>
    </source>
</evidence>
<feature type="active site" evidence="7">
    <location>
        <position position="86"/>
    </location>
</feature>
<evidence type="ECO:0000313" key="9">
    <source>
        <dbReference type="EMBL" id="AKJ68080.1"/>
    </source>
</evidence>
<dbReference type="InterPro" id="IPR016035">
    <property type="entry name" value="Acyl_Trfase/lysoPLipase"/>
</dbReference>
<keyword evidence="3 6" id="KW-0808">Transferase</keyword>
<dbReference type="OrthoDB" id="9808564at2"/>
<accession>A0A0G3EM88</accession>
<dbReference type="Gene3D" id="3.30.70.250">
    <property type="entry name" value="Malonyl-CoA ACP transacylase, ACP-binding"/>
    <property type="match status" value="1"/>
</dbReference>
<dbReference type="PATRIC" id="fig|445709.3.peg.1603"/>
<dbReference type="GO" id="GO:0006633">
    <property type="term" value="P:fatty acid biosynthetic process"/>
    <property type="evidence" value="ECO:0007669"/>
    <property type="project" value="TreeGrafter"/>
</dbReference>
<dbReference type="SMART" id="SM00827">
    <property type="entry name" value="PKS_AT"/>
    <property type="match status" value="1"/>
</dbReference>
<dbReference type="Pfam" id="PF00698">
    <property type="entry name" value="Acyl_transf_1"/>
    <property type="match status" value="1"/>
</dbReference>
<evidence type="ECO:0000256" key="2">
    <source>
        <dbReference type="ARBA" id="ARBA00018953"/>
    </source>
</evidence>
<sequence length="310" mass="32996">MSIVWTFPGQGAQRAGMLHDLPAHPMIAATLDEASAALGHDVLRLDDAAALRSTVAVQLCLLIAGVAFARLLGHRARPPEMVAGLSIGAYPAAVTAGALDFGDAVRLVALRGRLMEDAYPHGYGMLAIIGLTQPALQPLIDLVNTPATPLFLANLNDLTQLVVAGAQSALQRIDALAREHGARRCEMLQVAVPSHCPLLAEPAAELARAFASVPTHAPHCVYLSSTIARPLWRGDLIAADLAHNMARPVRWRDTIELARERGARLAIEMPGGSVLTRLAAGACCQWNAVSADEHRLDDLVWLSDRESVAN</sequence>
<dbReference type="AlphaFoldDB" id="A0A0G3EM88"/>
<dbReference type="InterPro" id="IPR001227">
    <property type="entry name" value="Ac_transferase_dom_sf"/>
</dbReference>
<keyword evidence="10" id="KW-1185">Reference proteome</keyword>
<dbReference type="InterPro" id="IPR016036">
    <property type="entry name" value="Malonyl_transacylase_ACP-bd"/>
</dbReference>
<evidence type="ECO:0000259" key="8">
    <source>
        <dbReference type="SMART" id="SM00827"/>
    </source>
</evidence>
<dbReference type="GO" id="GO:0004314">
    <property type="term" value="F:[acyl-carrier-protein] S-malonyltransferase activity"/>
    <property type="evidence" value="ECO:0007669"/>
    <property type="project" value="UniProtKB-EC"/>
</dbReference>
<feature type="active site" evidence="7">
    <location>
        <position position="195"/>
    </location>
</feature>
<dbReference type="InterPro" id="IPR014043">
    <property type="entry name" value="Acyl_transferase_dom"/>
</dbReference>
<dbReference type="STRING" id="445709.ABW99_07510"/>
<dbReference type="Proteomes" id="UP000036700">
    <property type="component" value="Chromosome"/>
</dbReference>
<name>A0A0G3EM88_9BURK</name>
<dbReference type="EC" id="2.3.1.39" evidence="1 6"/>
<dbReference type="GO" id="GO:0005829">
    <property type="term" value="C:cytosol"/>
    <property type="evidence" value="ECO:0007669"/>
    <property type="project" value="TreeGrafter"/>
</dbReference>
<dbReference type="RefSeq" id="WP_047213900.1">
    <property type="nucleotide sequence ID" value="NZ_CP011568.3"/>
</dbReference>
<evidence type="ECO:0000256" key="4">
    <source>
        <dbReference type="ARBA" id="ARBA00023315"/>
    </source>
</evidence>
<comment type="similarity">
    <text evidence="6">Belongs to the fabD family.</text>
</comment>
<dbReference type="SUPFAM" id="SSF52151">
    <property type="entry name" value="FabD/lysophospholipase-like"/>
    <property type="match status" value="1"/>
</dbReference>
<keyword evidence="4 6" id="KW-0012">Acyltransferase</keyword>
<dbReference type="InterPro" id="IPR050858">
    <property type="entry name" value="Mal-CoA-ACP_Trans/PKS_FabD"/>
</dbReference>
<dbReference type="EMBL" id="CP011568">
    <property type="protein sequence ID" value="AKJ68080.1"/>
    <property type="molecule type" value="Genomic_DNA"/>
</dbReference>
<gene>
    <name evidence="9" type="ORF">ABW99_07510</name>
</gene>
<dbReference type="InterPro" id="IPR024925">
    <property type="entry name" value="Malonyl_CoA-ACP_transAc"/>
</dbReference>
<dbReference type="InterPro" id="IPR017554">
    <property type="entry name" value="Malonate_deCOase_MdcHsu"/>
</dbReference>
<dbReference type="KEGG" id="ptx:ABW99_07510"/>
<dbReference type="NCBIfam" id="TIGR03131">
    <property type="entry name" value="malonate_mdcH"/>
    <property type="match status" value="1"/>
</dbReference>
<dbReference type="SUPFAM" id="SSF55048">
    <property type="entry name" value="Probable ACP-binding domain of malonyl-CoA ACP transacylase"/>
    <property type="match status" value="1"/>
</dbReference>
<comment type="catalytic activity">
    <reaction evidence="5 6">
        <text>holo-[ACP] + malonyl-CoA = malonyl-[ACP] + CoA</text>
        <dbReference type="Rhea" id="RHEA:41792"/>
        <dbReference type="Rhea" id="RHEA-COMP:9623"/>
        <dbReference type="Rhea" id="RHEA-COMP:9685"/>
        <dbReference type="ChEBI" id="CHEBI:57287"/>
        <dbReference type="ChEBI" id="CHEBI:57384"/>
        <dbReference type="ChEBI" id="CHEBI:64479"/>
        <dbReference type="ChEBI" id="CHEBI:78449"/>
        <dbReference type="EC" id="2.3.1.39"/>
    </reaction>
</comment>
<evidence type="ECO:0000313" key="10">
    <source>
        <dbReference type="Proteomes" id="UP000036700"/>
    </source>
</evidence>
<feature type="domain" description="Malonyl-CoA:ACP transacylase (MAT)" evidence="8">
    <location>
        <begin position="6"/>
        <end position="294"/>
    </location>
</feature>
<evidence type="ECO:0000256" key="7">
    <source>
        <dbReference type="PIRSR" id="PIRSR000446-1"/>
    </source>
</evidence>
<evidence type="ECO:0000256" key="1">
    <source>
        <dbReference type="ARBA" id="ARBA00013258"/>
    </source>
</evidence>
<evidence type="ECO:0000256" key="6">
    <source>
        <dbReference type="PIRNR" id="PIRNR000446"/>
    </source>
</evidence>